<reference evidence="5" key="1">
    <citation type="journal article" date="2021" name="PeerJ">
        <title>Extensive microbial diversity within the chicken gut microbiome revealed by metagenomics and culture.</title>
        <authorList>
            <person name="Gilroy R."/>
            <person name="Ravi A."/>
            <person name="Getino M."/>
            <person name="Pursley I."/>
            <person name="Horton D.L."/>
            <person name="Alikhan N.F."/>
            <person name="Baker D."/>
            <person name="Gharbi K."/>
            <person name="Hall N."/>
            <person name="Watson M."/>
            <person name="Adriaenssens E.M."/>
            <person name="Foster-Nyarko E."/>
            <person name="Jarju S."/>
            <person name="Secka A."/>
            <person name="Antonio M."/>
            <person name="Oren A."/>
            <person name="Chaudhuri R.R."/>
            <person name="La Ragione R."/>
            <person name="Hildebrand F."/>
            <person name="Pallen M.J."/>
        </authorList>
    </citation>
    <scope>NUCLEOTIDE SEQUENCE</scope>
    <source>
        <strain evidence="5">MalCec1-1739</strain>
    </source>
</reference>
<comment type="similarity">
    <text evidence="1">Belongs to the SUI1 family.</text>
</comment>
<dbReference type="InterPro" id="IPR036877">
    <property type="entry name" value="SUI1_dom_sf"/>
</dbReference>
<dbReference type="InterPro" id="IPR005872">
    <property type="entry name" value="SUI1_arc_bac"/>
</dbReference>
<dbReference type="GO" id="GO:0002188">
    <property type="term" value="P:translation reinitiation"/>
    <property type="evidence" value="ECO:0007669"/>
    <property type="project" value="TreeGrafter"/>
</dbReference>
<evidence type="ECO:0000256" key="3">
    <source>
        <dbReference type="ARBA" id="ARBA00022917"/>
    </source>
</evidence>
<keyword evidence="5" id="KW-0396">Initiation factor</keyword>
<evidence type="ECO:0000256" key="1">
    <source>
        <dbReference type="ARBA" id="ARBA00005422"/>
    </source>
</evidence>
<name>A0A9D2UIG0_9BACT</name>
<dbReference type="PROSITE" id="PS50296">
    <property type="entry name" value="SUI1"/>
    <property type="match status" value="1"/>
</dbReference>
<dbReference type="GO" id="GO:0006417">
    <property type="term" value="P:regulation of translation"/>
    <property type="evidence" value="ECO:0007669"/>
    <property type="project" value="UniProtKB-KW"/>
</dbReference>
<gene>
    <name evidence="5" type="ORF">IAA93_04980</name>
</gene>
<dbReference type="GO" id="GO:0003729">
    <property type="term" value="F:mRNA binding"/>
    <property type="evidence" value="ECO:0007669"/>
    <property type="project" value="TreeGrafter"/>
</dbReference>
<keyword evidence="2" id="KW-0810">Translation regulation</keyword>
<dbReference type="PIRSF" id="PIRSF037511">
    <property type="entry name" value="Transl_init_SUI1_pro"/>
    <property type="match status" value="1"/>
</dbReference>
<comment type="caution">
    <text evidence="5">The sequence shown here is derived from an EMBL/GenBank/DDBJ whole genome shotgun (WGS) entry which is preliminary data.</text>
</comment>
<protein>
    <submittedName>
        <fullName evidence="5">Translation initiation factor</fullName>
    </submittedName>
</protein>
<feature type="domain" description="SUI1" evidence="4">
    <location>
        <begin position="47"/>
        <end position="107"/>
    </location>
</feature>
<evidence type="ECO:0000313" key="5">
    <source>
        <dbReference type="EMBL" id="HJD53059.1"/>
    </source>
</evidence>
<evidence type="ECO:0000259" key="4">
    <source>
        <dbReference type="PROSITE" id="PS50296"/>
    </source>
</evidence>
<dbReference type="InterPro" id="IPR050318">
    <property type="entry name" value="DENR/SUI1_TIF"/>
</dbReference>
<dbReference type="Pfam" id="PF01253">
    <property type="entry name" value="SUI1"/>
    <property type="match status" value="1"/>
</dbReference>
<evidence type="ECO:0000256" key="2">
    <source>
        <dbReference type="ARBA" id="ARBA00022845"/>
    </source>
</evidence>
<dbReference type="AlphaFoldDB" id="A0A9D2UIG0"/>
<dbReference type="PANTHER" id="PTHR12789:SF0">
    <property type="entry name" value="DENSITY-REGULATED PROTEIN"/>
    <property type="match status" value="1"/>
</dbReference>
<dbReference type="EMBL" id="DWUP01000103">
    <property type="protein sequence ID" value="HJD53059.1"/>
    <property type="molecule type" value="Genomic_DNA"/>
</dbReference>
<reference evidence="5" key="2">
    <citation type="submission" date="2021-04" db="EMBL/GenBank/DDBJ databases">
        <authorList>
            <person name="Gilroy R."/>
        </authorList>
    </citation>
    <scope>NUCLEOTIDE SEQUENCE</scope>
    <source>
        <strain evidence="5">MalCec1-1739</strain>
    </source>
</reference>
<dbReference type="GO" id="GO:0003743">
    <property type="term" value="F:translation initiation factor activity"/>
    <property type="evidence" value="ECO:0007669"/>
    <property type="project" value="UniProtKB-KW"/>
</dbReference>
<sequence>MADNDWKRRLNIVYSTNPDFVYDTGGVDEPETVAPAQQRLTVSLDNRNRGGKTVTLVTGFVGTEADLKELCRLLKNKCGVGGSAKDGEIIIQGKLKEKVSALLVQAGYAKTKVK</sequence>
<dbReference type="CDD" id="cd11567">
    <property type="entry name" value="YciH_like"/>
    <property type="match status" value="1"/>
</dbReference>
<dbReference type="Gene3D" id="3.30.780.10">
    <property type="entry name" value="SUI1-like domain"/>
    <property type="match status" value="1"/>
</dbReference>
<dbReference type="PANTHER" id="PTHR12789">
    <property type="entry name" value="DENSITY-REGULATED PROTEIN HOMOLOG"/>
    <property type="match status" value="1"/>
</dbReference>
<accession>A0A9D2UIG0</accession>
<organism evidence="5 6">
    <name type="scientific">Candidatus Avibacteroides avistercoris</name>
    <dbReference type="NCBI Taxonomy" id="2840690"/>
    <lineage>
        <taxon>Bacteria</taxon>
        <taxon>Pseudomonadati</taxon>
        <taxon>Bacteroidota</taxon>
        <taxon>Bacteroidia</taxon>
        <taxon>Bacteroidales</taxon>
        <taxon>Bacteroidaceae</taxon>
        <taxon>Bacteroidaceae incertae sedis</taxon>
        <taxon>Candidatus Avibacteroides</taxon>
    </lineage>
</organism>
<proteinExistence type="inferred from homology"/>
<dbReference type="InterPro" id="IPR001950">
    <property type="entry name" value="SUI1"/>
</dbReference>
<dbReference type="SUPFAM" id="SSF55159">
    <property type="entry name" value="eIF1-like"/>
    <property type="match status" value="1"/>
</dbReference>
<evidence type="ECO:0000313" key="6">
    <source>
        <dbReference type="Proteomes" id="UP000787625"/>
    </source>
</evidence>
<dbReference type="Proteomes" id="UP000787625">
    <property type="component" value="Unassembled WGS sequence"/>
</dbReference>
<keyword evidence="3" id="KW-0648">Protein biosynthesis</keyword>
<dbReference type="GO" id="GO:0001731">
    <property type="term" value="P:formation of translation preinitiation complex"/>
    <property type="evidence" value="ECO:0007669"/>
    <property type="project" value="TreeGrafter"/>
</dbReference>